<evidence type="ECO:0000313" key="2">
    <source>
        <dbReference type="Proteomes" id="UP000234503"/>
    </source>
</evidence>
<evidence type="ECO:0000313" key="1">
    <source>
        <dbReference type="EMBL" id="PLR32678.1"/>
    </source>
</evidence>
<reference evidence="1 2" key="1">
    <citation type="submission" date="2017-12" db="EMBL/GenBank/DDBJ databases">
        <title>Characterization of six clinical isolates of Enterochimera gen. nov., a novel genus of the Yersiniaciae family and the three species Enterochimera arupensis sp. nov., Enterochimera coloradensis sp. nov, and Enterochimera californica sp. nov.</title>
        <authorList>
            <person name="Rossi A."/>
            <person name="Fisher M."/>
        </authorList>
    </citation>
    <scope>NUCLEOTIDE SEQUENCE [LARGE SCALE GENOMIC DNA]</scope>
    <source>
        <strain evidence="2">2016-Iso4</strain>
    </source>
</reference>
<dbReference type="RefSeq" id="WP_101825819.1">
    <property type="nucleotide sequence ID" value="NZ_PJZH01000017.1"/>
</dbReference>
<dbReference type="EMBL" id="PJZH01000017">
    <property type="protein sequence ID" value="PLR32678.1"/>
    <property type="molecule type" value="Genomic_DNA"/>
</dbReference>
<sequence length="216" mass="24375">MKLLNIDVFERIASQRIVTIAEVINTLYGINPNTKLRELPDDIAEETSDIRKSITRNIRSLDVRLHTVNEEVDADLVFAAAHDFMREGITPEVILQRGREALLSFLYRNDWEKFMFAFGGRSLVDTMSSVRKTGRGQHRKTDEENGTLKMMGALIKLLASKHPTGKYGSVEKPTISEIYKDVLSLLETENVSTKGIGRSTFASKSKASLNSFYDDE</sequence>
<name>A0A2N5DYM3_9GAMM</name>
<keyword evidence="2" id="KW-1185">Reference proteome</keyword>
<proteinExistence type="predicted"/>
<comment type="caution">
    <text evidence="1">The sequence shown here is derived from an EMBL/GenBank/DDBJ whole genome shotgun (WGS) entry which is preliminary data.</text>
</comment>
<gene>
    <name evidence="1" type="ORF">CYR32_15000</name>
</gene>
<dbReference type="Proteomes" id="UP000234503">
    <property type="component" value="Unassembled WGS sequence"/>
</dbReference>
<organism evidence="1 2">
    <name type="scientific">Chimaeribacter coloradensis</name>
    <dbReference type="NCBI Taxonomy" id="2060068"/>
    <lineage>
        <taxon>Bacteria</taxon>
        <taxon>Pseudomonadati</taxon>
        <taxon>Pseudomonadota</taxon>
        <taxon>Gammaproteobacteria</taxon>
        <taxon>Enterobacterales</taxon>
        <taxon>Yersiniaceae</taxon>
        <taxon>Chimaeribacter</taxon>
    </lineage>
</organism>
<dbReference type="OrthoDB" id="6556238at2"/>
<protein>
    <submittedName>
        <fullName evidence="1">Uncharacterized protein</fullName>
    </submittedName>
</protein>
<dbReference type="AlphaFoldDB" id="A0A2N5DYM3"/>
<accession>A0A2N5DYM3</accession>